<dbReference type="AlphaFoldDB" id="A0A846W1U6"/>
<accession>A0A846W1U6</accession>
<reference evidence="2 3" key="1">
    <citation type="submission" date="2020-04" db="EMBL/GenBank/DDBJ databases">
        <title>MicrobeNet Type strains.</title>
        <authorList>
            <person name="Nicholson A.C."/>
        </authorList>
    </citation>
    <scope>NUCLEOTIDE SEQUENCE [LARGE SCALE GENOMIC DNA]</scope>
    <source>
        <strain evidence="2 3">DSM 44960</strain>
    </source>
</reference>
<keyword evidence="1" id="KW-0472">Membrane</keyword>
<gene>
    <name evidence="2" type="ORF">HGA10_05265</name>
</gene>
<dbReference type="RefSeq" id="WP_067639153.1">
    <property type="nucleotide sequence ID" value="NZ_JAAXOM010000001.1"/>
</dbReference>
<comment type="caution">
    <text evidence="2">The sequence shown here is derived from an EMBL/GenBank/DDBJ whole genome shotgun (WGS) entry which is preliminary data.</text>
</comment>
<feature type="transmembrane region" description="Helical" evidence="1">
    <location>
        <begin position="32"/>
        <end position="54"/>
    </location>
</feature>
<keyword evidence="3" id="KW-1185">Reference proteome</keyword>
<proteinExistence type="predicted"/>
<name>A0A846W1U6_9NOCA</name>
<dbReference type="Proteomes" id="UP000572007">
    <property type="component" value="Unassembled WGS sequence"/>
</dbReference>
<protein>
    <submittedName>
        <fullName evidence="2">Uncharacterized protein</fullName>
    </submittedName>
</protein>
<keyword evidence="1" id="KW-0812">Transmembrane</keyword>
<evidence type="ECO:0000313" key="3">
    <source>
        <dbReference type="Proteomes" id="UP000572007"/>
    </source>
</evidence>
<sequence length="65" mass="6931">MMALVWVIDLVVTVVKVLGGRAEVNPVLRFGMWIAVLCAFGLGLAAVTGLVVLLEHWLDTRVGAA</sequence>
<dbReference type="EMBL" id="JAAXOM010000001">
    <property type="protein sequence ID" value="NKX86724.1"/>
    <property type="molecule type" value="Genomic_DNA"/>
</dbReference>
<keyword evidence="1" id="KW-1133">Transmembrane helix</keyword>
<evidence type="ECO:0000256" key="1">
    <source>
        <dbReference type="SAM" id="Phobius"/>
    </source>
</evidence>
<evidence type="ECO:0000313" key="2">
    <source>
        <dbReference type="EMBL" id="NKX86724.1"/>
    </source>
</evidence>
<organism evidence="2 3">
    <name type="scientific">Nocardia coubleae</name>
    <dbReference type="NCBI Taxonomy" id="356147"/>
    <lineage>
        <taxon>Bacteria</taxon>
        <taxon>Bacillati</taxon>
        <taxon>Actinomycetota</taxon>
        <taxon>Actinomycetes</taxon>
        <taxon>Mycobacteriales</taxon>
        <taxon>Nocardiaceae</taxon>
        <taxon>Nocardia</taxon>
    </lineage>
</organism>